<evidence type="ECO:0000313" key="2">
    <source>
        <dbReference type="EMBL" id="MBG9387507.1"/>
    </source>
</evidence>
<evidence type="ECO:0008006" key="4">
    <source>
        <dbReference type="Google" id="ProtNLM"/>
    </source>
</evidence>
<organism evidence="2 3">
    <name type="scientific">Caenimonas aquaedulcis</name>
    <dbReference type="NCBI Taxonomy" id="2793270"/>
    <lineage>
        <taxon>Bacteria</taxon>
        <taxon>Pseudomonadati</taxon>
        <taxon>Pseudomonadota</taxon>
        <taxon>Betaproteobacteria</taxon>
        <taxon>Burkholderiales</taxon>
        <taxon>Comamonadaceae</taxon>
        <taxon>Caenimonas</taxon>
    </lineage>
</organism>
<keyword evidence="1" id="KW-0472">Membrane</keyword>
<feature type="transmembrane region" description="Helical" evidence="1">
    <location>
        <begin position="7"/>
        <end position="28"/>
    </location>
</feature>
<keyword evidence="3" id="KW-1185">Reference proteome</keyword>
<name>A0A931H2U7_9BURK</name>
<dbReference type="AlphaFoldDB" id="A0A931H2U7"/>
<dbReference type="EMBL" id="JADWYS010000001">
    <property type="protein sequence ID" value="MBG9387507.1"/>
    <property type="molecule type" value="Genomic_DNA"/>
</dbReference>
<comment type="caution">
    <text evidence="2">The sequence shown here is derived from an EMBL/GenBank/DDBJ whole genome shotgun (WGS) entry which is preliminary data.</text>
</comment>
<evidence type="ECO:0000256" key="1">
    <source>
        <dbReference type="SAM" id="Phobius"/>
    </source>
</evidence>
<gene>
    <name evidence="2" type="ORF">I5803_05730</name>
</gene>
<proteinExistence type="predicted"/>
<keyword evidence="1" id="KW-1133">Transmembrane helix</keyword>
<reference evidence="2" key="1">
    <citation type="submission" date="2020-11" db="EMBL/GenBank/DDBJ databases">
        <title>Bacterial whole genome sequence for Caenimonas sp. DR4.4.</title>
        <authorList>
            <person name="Le V."/>
            <person name="Ko S.-R."/>
            <person name="Ahn C.-Y."/>
            <person name="Oh H.-M."/>
        </authorList>
    </citation>
    <scope>NUCLEOTIDE SEQUENCE</scope>
    <source>
        <strain evidence="2">DR4.4</strain>
    </source>
</reference>
<protein>
    <recommendedName>
        <fullName evidence="4">Type 4 fimbrial biogenesis protein PilX N-terminal domain-containing protein</fullName>
    </recommendedName>
</protein>
<accession>A0A931H2U7</accession>
<keyword evidence="1" id="KW-0812">Transmembrane</keyword>
<dbReference type="Proteomes" id="UP000651050">
    <property type="component" value="Unassembled WGS sequence"/>
</dbReference>
<evidence type="ECO:0000313" key="3">
    <source>
        <dbReference type="Proteomes" id="UP000651050"/>
    </source>
</evidence>
<sequence length="158" mass="16442">MRSAQRGATLIIGLIMIVLITLIVVNAFTLSSSNMKSVGNMQARDESLAAANEALELVTSSAFTDSPVAQAINVDLNKDGTTDYSVDIAQPVCARATASTTGGPSDVELGAALTSSAKWNTEWDLQATVSDALTGAKVIVRQGVRVLLTDTQKTAVCP</sequence>